<accession>A0A6A6TIK1</accession>
<sequence length="250" mass="26975">MIKTPLVLLLSLSGLYSVSTHAAPTRTHCLCSSIPAAAQPPTASPPISDELQHQQSQSHNHDLLQDSQILSDPCASLGPQLESLKNSAPEVYAQYFPADVPTPSLNTEEKPVATSALLALAARNGYAAPEILPRAQESSSSTEQAIVCRSAPVLASELRFSKITLVGLQCLVAMAVLGCISECISVVGQWWSTNEQERGLQLNGDEQRLRAFVVPVITPEPEMKMRVPPNAVLGEEEENDEDDEMNRPVL</sequence>
<feature type="signal peptide" evidence="2">
    <location>
        <begin position="1"/>
        <end position="22"/>
    </location>
</feature>
<dbReference type="EMBL" id="MU004308">
    <property type="protein sequence ID" value="KAF2659256.1"/>
    <property type="molecule type" value="Genomic_DNA"/>
</dbReference>
<dbReference type="Proteomes" id="UP000799324">
    <property type="component" value="Unassembled WGS sequence"/>
</dbReference>
<reference evidence="3" key="1">
    <citation type="journal article" date="2020" name="Stud. Mycol.">
        <title>101 Dothideomycetes genomes: a test case for predicting lifestyles and emergence of pathogens.</title>
        <authorList>
            <person name="Haridas S."/>
            <person name="Albert R."/>
            <person name="Binder M."/>
            <person name="Bloem J."/>
            <person name="Labutti K."/>
            <person name="Salamov A."/>
            <person name="Andreopoulos B."/>
            <person name="Baker S."/>
            <person name="Barry K."/>
            <person name="Bills G."/>
            <person name="Bluhm B."/>
            <person name="Cannon C."/>
            <person name="Castanera R."/>
            <person name="Culley D."/>
            <person name="Daum C."/>
            <person name="Ezra D."/>
            <person name="Gonzalez J."/>
            <person name="Henrissat B."/>
            <person name="Kuo A."/>
            <person name="Liang C."/>
            <person name="Lipzen A."/>
            <person name="Lutzoni F."/>
            <person name="Magnuson J."/>
            <person name="Mondo S."/>
            <person name="Nolan M."/>
            <person name="Ohm R."/>
            <person name="Pangilinan J."/>
            <person name="Park H.-J."/>
            <person name="Ramirez L."/>
            <person name="Alfaro M."/>
            <person name="Sun H."/>
            <person name="Tritt A."/>
            <person name="Yoshinaga Y."/>
            <person name="Zwiers L.-H."/>
            <person name="Turgeon B."/>
            <person name="Goodwin S."/>
            <person name="Spatafora J."/>
            <person name="Crous P."/>
            <person name="Grigoriev I."/>
        </authorList>
    </citation>
    <scope>NUCLEOTIDE SEQUENCE</scope>
    <source>
        <strain evidence="3">CBS 122681</strain>
    </source>
</reference>
<evidence type="ECO:0000256" key="2">
    <source>
        <dbReference type="SAM" id="SignalP"/>
    </source>
</evidence>
<proteinExistence type="predicted"/>
<dbReference type="OrthoDB" id="3936754at2759"/>
<evidence type="ECO:0008006" key="5">
    <source>
        <dbReference type="Google" id="ProtNLM"/>
    </source>
</evidence>
<dbReference type="AlphaFoldDB" id="A0A6A6TIK1"/>
<gene>
    <name evidence="3" type="ORF">K491DRAFT_689377</name>
</gene>
<evidence type="ECO:0000313" key="3">
    <source>
        <dbReference type="EMBL" id="KAF2659256.1"/>
    </source>
</evidence>
<feature type="region of interest" description="Disordered" evidence="1">
    <location>
        <begin position="227"/>
        <end position="250"/>
    </location>
</feature>
<keyword evidence="4" id="KW-1185">Reference proteome</keyword>
<protein>
    <recommendedName>
        <fullName evidence="5">Ig-like domain-containing protein</fullName>
    </recommendedName>
</protein>
<evidence type="ECO:0000256" key="1">
    <source>
        <dbReference type="SAM" id="MobiDB-lite"/>
    </source>
</evidence>
<feature type="region of interest" description="Disordered" evidence="1">
    <location>
        <begin position="40"/>
        <end position="62"/>
    </location>
</feature>
<keyword evidence="2" id="KW-0732">Signal</keyword>
<organism evidence="3 4">
    <name type="scientific">Lophiostoma macrostomum CBS 122681</name>
    <dbReference type="NCBI Taxonomy" id="1314788"/>
    <lineage>
        <taxon>Eukaryota</taxon>
        <taxon>Fungi</taxon>
        <taxon>Dikarya</taxon>
        <taxon>Ascomycota</taxon>
        <taxon>Pezizomycotina</taxon>
        <taxon>Dothideomycetes</taxon>
        <taxon>Pleosporomycetidae</taxon>
        <taxon>Pleosporales</taxon>
        <taxon>Lophiostomataceae</taxon>
        <taxon>Lophiostoma</taxon>
    </lineage>
</organism>
<feature type="chain" id="PRO_5025691512" description="Ig-like domain-containing protein" evidence="2">
    <location>
        <begin position="23"/>
        <end position="250"/>
    </location>
</feature>
<feature type="compositionally biased region" description="Acidic residues" evidence="1">
    <location>
        <begin position="234"/>
        <end position="244"/>
    </location>
</feature>
<evidence type="ECO:0000313" key="4">
    <source>
        <dbReference type="Proteomes" id="UP000799324"/>
    </source>
</evidence>
<name>A0A6A6TIK1_9PLEO</name>